<evidence type="ECO:0000259" key="5">
    <source>
        <dbReference type="SMART" id="SM00004"/>
    </source>
</evidence>
<gene>
    <name evidence="7" type="primary">LOC106810747</name>
</gene>
<reference evidence="7" key="1">
    <citation type="submission" date="2025-08" db="UniProtKB">
        <authorList>
            <consortium name="RefSeq"/>
        </authorList>
    </citation>
    <scope>IDENTIFICATION</scope>
</reference>
<dbReference type="Gene3D" id="3.30.300.320">
    <property type="match status" value="1"/>
</dbReference>
<keyword evidence="4" id="KW-1133">Transmembrane helix</keyword>
<keyword evidence="4" id="KW-0812">Transmembrane</keyword>
<accession>A0ABM1EBV9</accession>
<evidence type="ECO:0000256" key="1">
    <source>
        <dbReference type="ARBA" id="ARBA00022737"/>
    </source>
</evidence>
<proteinExistence type="predicted"/>
<dbReference type="GeneID" id="106810747"/>
<evidence type="ECO:0000256" key="4">
    <source>
        <dbReference type="SAM" id="Phobius"/>
    </source>
</evidence>
<feature type="domain" description="LNR" evidence="5">
    <location>
        <begin position="159"/>
        <end position="201"/>
    </location>
</feature>
<dbReference type="Proteomes" id="UP000695022">
    <property type="component" value="Unplaced"/>
</dbReference>
<keyword evidence="3" id="KW-0325">Glycoprotein</keyword>
<organism evidence="6 7">
    <name type="scientific">Priapulus caudatus</name>
    <name type="common">Priapulid worm</name>
    <dbReference type="NCBI Taxonomy" id="37621"/>
    <lineage>
        <taxon>Eukaryota</taxon>
        <taxon>Metazoa</taxon>
        <taxon>Ecdysozoa</taxon>
        <taxon>Scalidophora</taxon>
        <taxon>Priapulida</taxon>
        <taxon>Priapulimorpha</taxon>
        <taxon>Priapulimorphida</taxon>
        <taxon>Priapulidae</taxon>
        <taxon>Priapulus</taxon>
    </lineage>
</organism>
<name>A0ABM1EBV9_PRICU</name>
<dbReference type="InterPro" id="IPR000800">
    <property type="entry name" value="Notch_dom"/>
</dbReference>
<keyword evidence="6" id="KW-1185">Reference proteome</keyword>
<dbReference type="RefSeq" id="XP_014669680.1">
    <property type="nucleotide sequence ID" value="XM_014814194.1"/>
</dbReference>
<evidence type="ECO:0000313" key="6">
    <source>
        <dbReference type="Proteomes" id="UP000695022"/>
    </source>
</evidence>
<evidence type="ECO:0000256" key="3">
    <source>
        <dbReference type="ARBA" id="ARBA00023180"/>
    </source>
</evidence>
<keyword evidence="2" id="KW-1015">Disulfide bond</keyword>
<keyword evidence="1" id="KW-0677">Repeat</keyword>
<keyword evidence="4" id="KW-0472">Membrane</keyword>
<dbReference type="SMART" id="SM00004">
    <property type="entry name" value="NL"/>
    <property type="match status" value="1"/>
</dbReference>
<sequence length="425" mass="46539">MENPVAPVQSGKFYQIPVSSVEDEKSLLKTKRLTSASCLALVALATLLGVGVIIGTNYLYRMNYDQYVNSLTIEHGESTSIPSEYASPDALREEPDVEARCSVLAEALRNRGVAEKADDDIHRRLYDAWLSHCSGNVGVRLPESDTPAANSTSAHDLRLIFKMARRKRAATAGCDMTRVGDGWCDEECNTPSYRYDNGDCCAHICELSESSKLFPCGSNGYNCKIGTQAPAWFRQQTQFCFRWHPDGDGGQCGTGSEPREICANTGQQTAVYRDDTDGRGGGCQMSWGIVSPHSSSWFKAVQVCYRFYADGNAGQCHTGSVTGRVYEFCAPVGQFTSSYRDDTDGRAGGCRMSWKLKLPSTTTLEPWAQKIQLCFQWYPDGDGGQCGGGAARKLCANAGFWTPYYRDDTDGRGGGCRMSWGIYAA</sequence>
<evidence type="ECO:0000256" key="2">
    <source>
        <dbReference type="ARBA" id="ARBA00023157"/>
    </source>
</evidence>
<dbReference type="Pfam" id="PF00066">
    <property type="entry name" value="Notch"/>
    <property type="match status" value="1"/>
</dbReference>
<evidence type="ECO:0000313" key="7">
    <source>
        <dbReference type="RefSeq" id="XP_014669680.1"/>
    </source>
</evidence>
<protein>
    <submittedName>
        <fullName evidence="7">Uncharacterized protein LOC106810747</fullName>
    </submittedName>
</protein>
<feature type="transmembrane region" description="Helical" evidence="4">
    <location>
        <begin position="38"/>
        <end position="60"/>
    </location>
</feature>